<accession>A0A8H5K7I8</accession>
<comment type="caution">
    <text evidence="2">The sequence shown here is derived from an EMBL/GenBank/DDBJ whole genome shotgun (WGS) entry which is preliminary data.</text>
</comment>
<protein>
    <recommendedName>
        <fullName evidence="1">DUF7600 domain-containing protein</fullName>
    </recommendedName>
</protein>
<dbReference type="Proteomes" id="UP000582016">
    <property type="component" value="Unassembled WGS sequence"/>
</dbReference>
<dbReference type="OrthoDB" id="5273847at2759"/>
<organism evidence="2 3">
    <name type="scientific">Fusarium phyllophilum</name>
    <dbReference type="NCBI Taxonomy" id="47803"/>
    <lineage>
        <taxon>Eukaryota</taxon>
        <taxon>Fungi</taxon>
        <taxon>Dikarya</taxon>
        <taxon>Ascomycota</taxon>
        <taxon>Pezizomycotina</taxon>
        <taxon>Sordariomycetes</taxon>
        <taxon>Hypocreomycetidae</taxon>
        <taxon>Hypocreales</taxon>
        <taxon>Nectriaceae</taxon>
        <taxon>Fusarium</taxon>
        <taxon>Fusarium fujikuroi species complex</taxon>
    </lineage>
</organism>
<keyword evidence="3" id="KW-1185">Reference proteome</keyword>
<dbReference type="Pfam" id="PF24539">
    <property type="entry name" value="DUF7600"/>
    <property type="match status" value="1"/>
</dbReference>
<evidence type="ECO:0000313" key="2">
    <source>
        <dbReference type="EMBL" id="KAF5568189.1"/>
    </source>
</evidence>
<name>A0A8H5K7I8_9HYPO</name>
<evidence type="ECO:0000313" key="3">
    <source>
        <dbReference type="Proteomes" id="UP000582016"/>
    </source>
</evidence>
<dbReference type="SUPFAM" id="SSF81383">
    <property type="entry name" value="F-box domain"/>
    <property type="match status" value="1"/>
</dbReference>
<dbReference type="AlphaFoldDB" id="A0A8H5K7I8"/>
<gene>
    <name evidence="2" type="ORF">FPHYL_2921</name>
</gene>
<dbReference type="InterPro" id="IPR036047">
    <property type="entry name" value="F-box-like_dom_sf"/>
</dbReference>
<dbReference type="InterPro" id="IPR056021">
    <property type="entry name" value="DUF7600"/>
</dbReference>
<dbReference type="EMBL" id="JAAOAQ010000089">
    <property type="protein sequence ID" value="KAF5568189.1"/>
    <property type="molecule type" value="Genomic_DNA"/>
</dbReference>
<feature type="domain" description="DUF7600" evidence="1">
    <location>
        <begin position="315"/>
        <end position="456"/>
    </location>
</feature>
<sequence length="1019" mass="114508">MHPRCALCGIAIPCSHHHNPDEGRVWWRKVFAVQRENDQSPFSLEALGYTKDGSLEPRPIIPSTEGFFTHQACWPIFRDQMFLNSGRHYKTEDILQVLFDFIQSIPRNGDSTWVSYLCPENEGAVFHAGGRNSWEFLRADPSKFIAHSITHCFVDGGTYGTQASSDLFSKLSTELSHCIINLLDTVSFFNLRLASTTIANLSKPVDLPQSFWASRFSRDHEMNFFPMDHGTTETWRDLYFNVKRCLGDGSTTGHMRNRQRIWNGLQNITPCLISMLRQRLRLENTGRCREELVALGYQMTQKIQGFEGVPDTTPSVGIQATGSRYLNLRLDEAVKISVSRVYLDKRYYICGFRATRRDGSVKFHMGLIQPDSETRFIIWPSHQVIAIKVASTFGGIIGLAFRIKDELGGLSWKLVGKVDKPDEYVGINILRPENGPYIRGLLLGLDACKVVSIQLVENLGDTTSVDRPTAGQHAWHPAPPQPDVVTILPHTVDVAAPQPAFLLNMDFGGPSGSLLPLLDRITLFHDDVHSKIRGLGFHYIDGTKREFGFREMVHHCRERRWSVEQSLFINGPAGERITGVGFRTEQHHGGQTVVDPYSITMTTNFGRRLKVANGGNPKLDPEDTHLLPGEHYLVSPHGEAITGFLAQVHPNSLPLAFNCSGEEARSRVDSKDVHLAILSPSSSVRFNGIKRIGISNGRAGRSRQPDHVSGFCFEFLDGRSPIYVGQWFEEIGHLDLDIDDRLTGLMFWDESVFPPVGFPQDYVATGRFSGVRIEKSGAAPNAVEVHPGPTGDMHETRCMENMFEKLDGFVWATRNTIDRVQVVAKPSQMAKNCLSRMPDMQRDVSTQSDKLFWEIESDEEDWTNVLQISVFFNPDGQRLCGMEFLYWDNQTKRAGYTEGAKATLILDPGELVTGASWKLIGVSITPTFDLSSGRRMTMHADGTTVEEEEEYILDGERNCQVRKVPRHTCEAKRTEGARKCVGVFLSMGRAVKASVNVHDYGAVYVELADEEEEEEQEME</sequence>
<proteinExistence type="predicted"/>
<reference evidence="2 3" key="1">
    <citation type="submission" date="2020-05" db="EMBL/GenBank/DDBJ databases">
        <title>Identification and distribution of gene clusters putatively required for synthesis of sphingolipid metabolism inhibitors in phylogenetically diverse species of the filamentous fungus Fusarium.</title>
        <authorList>
            <person name="Kim H.-S."/>
            <person name="Busman M."/>
            <person name="Brown D.W."/>
            <person name="Divon H."/>
            <person name="Uhlig S."/>
            <person name="Proctor R.H."/>
        </authorList>
    </citation>
    <scope>NUCLEOTIDE SEQUENCE [LARGE SCALE GENOMIC DNA]</scope>
    <source>
        <strain evidence="2 3">NRRL 13617</strain>
    </source>
</reference>
<evidence type="ECO:0000259" key="1">
    <source>
        <dbReference type="Pfam" id="PF24539"/>
    </source>
</evidence>